<accession>A0AAV7Q7L3</accession>
<comment type="caution">
    <text evidence="2">The sequence shown here is derived from an EMBL/GenBank/DDBJ whole genome shotgun (WGS) entry which is preliminary data.</text>
</comment>
<feature type="compositionally biased region" description="Basic and acidic residues" evidence="1">
    <location>
        <begin position="15"/>
        <end position="25"/>
    </location>
</feature>
<organism evidence="2 3">
    <name type="scientific">Pleurodeles waltl</name>
    <name type="common">Iberian ribbed newt</name>
    <dbReference type="NCBI Taxonomy" id="8319"/>
    <lineage>
        <taxon>Eukaryota</taxon>
        <taxon>Metazoa</taxon>
        <taxon>Chordata</taxon>
        <taxon>Craniata</taxon>
        <taxon>Vertebrata</taxon>
        <taxon>Euteleostomi</taxon>
        <taxon>Amphibia</taxon>
        <taxon>Batrachia</taxon>
        <taxon>Caudata</taxon>
        <taxon>Salamandroidea</taxon>
        <taxon>Salamandridae</taxon>
        <taxon>Pleurodelinae</taxon>
        <taxon>Pleurodeles</taxon>
    </lineage>
</organism>
<dbReference type="Proteomes" id="UP001066276">
    <property type="component" value="Chromosome 6"/>
</dbReference>
<name>A0AAV7Q7L3_PLEWA</name>
<feature type="compositionally biased region" description="Basic residues" evidence="1">
    <location>
        <begin position="1"/>
        <end position="13"/>
    </location>
</feature>
<gene>
    <name evidence="2" type="ORF">NDU88_002745</name>
</gene>
<evidence type="ECO:0000313" key="2">
    <source>
        <dbReference type="EMBL" id="KAJ1136328.1"/>
    </source>
</evidence>
<evidence type="ECO:0000256" key="1">
    <source>
        <dbReference type="SAM" id="MobiDB-lite"/>
    </source>
</evidence>
<sequence>MHRHRGRTKKGSLHPRMEDSKESKDFWAGAPEGKPLVTQVTGQKGNIANPLRGAAPLLLRRVAQFLCRQFPPGSVYVRTEQRSRAFLTVIGNAPGSKDNVYCQTQRARAKAGGGESVSESECKGQ</sequence>
<evidence type="ECO:0000313" key="3">
    <source>
        <dbReference type="Proteomes" id="UP001066276"/>
    </source>
</evidence>
<dbReference type="AlphaFoldDB" id="A0AAV7Q7L3"/>
<reference evidence="2" key="1">
    <citation type="journal article" date="2022" name="bioRxiv">
        <title>Sequencing and chromosome-scale assembly of the giantPleurodeles waltlgenome.</title>
        <authorList>
            <person name="Brown T."/>
            <person name="Elewa A."/>
            <person name="Iarovenko S."/>
            <person name="Subramanian E."/>
            <person name="Araus A.J."/>
            <person name="Petzold A."/>
            <person name="Susuki M."/>
            <person name="Suzuki K.-i.T."/>
            <person name="Hayashi T."/>
            <person name="Toyoda A."/>
            <person name="Oliveira C."/>
            <person name="Osipova E."/>
            <person name="Leigh N.D."/>
            <person name="Simon A."/>
            <person name="Yun M.H."/>
        </authorList>
    </citation>
    <scope>NUCLEOTIDE SEQUENCE</scope>
    <source>
        <strain evidence="2">20211129_DDA</strain>
        <tissue evidence="2">Liver</tissue>
    </source>
</reference>
<dbReference type="EMBL" id="JANPWB010000010">
    <property type="protein sequence ID" value="KAJ1136328.1"/>
    <property type="molecule type" value="Genomic_DNA"/>
</dbReference>
<proteinExistence type="predicted"/>
<feature type="region of interest" description="Disordered" evidence="1">
    <location>
        <begin position="1"/>
        <end position="37"/>
    </location>
</feature>
<keyword evidence="3" id="KW-1185">Reference proteome</keyword>
<protein>
    <submittedName>
        <fullName evidence="2">Uncharacterized protein</fullName>
    </submittedName>
</protein>